<comment type="caution">
    <text evidence="7">The sequence shown here is derived from an EMBL/GenBank/DDBJ whole genome shotgun (WGS) entry which is preliminary data.</text>
</comment>
<evidence type="ECO:0000313" key="8">
    <source>
        <dbReference type="Proteomes" id="UP000051783"/>
    </source>
</evidence>
<dbReference type="InterPro" id="IPR051611">
    <property type="entry name" value="ECF_transporter_component"/>
</dbReference>
<keyword evidence="2" id="KW-1003">Cell membrane</keyword>
<reference evidence="7 8" key="1">
    <citation type="journal article" date="2015" name="Genome Announc.">
        <title>Expanding the biotechnology potential of lactobacilli through comparative genomics of 213 strains and associated genera.</title>
        <authorList>
            <person name="Sun Z."/>
            <person name="Harris H.M."/>
            <person name="McCann A."/>
            <person name="Guo C."/>
            <person name="Argimon S."/>
            <person name="Zhang W."/>
            <person name="Yang X."/>
            <person name="Jeffery I.B."/>
            <person name="Cooney J.C."/>
            <person name="Kagawa T.F."/>
            <person name="Liu W."/>
            <person name="Song Y."/>
            <person name="Salvetti E."/>
            <person name="Wrobel A."/>
            <person name="Rasinkangas P."/>
            <person name="Parkhill J."/>
            <person name="Rea M.C."/>
            <person name="O'Sullivan O."/>
            <person name="Ritari J."/>
            <person name="Douillard F.P."/>
            <person name="Paul Ross R."/>
            <person name="Yang R."/>
            <person name="Briner A.E."/>
            <person name="Felis G.E."/>
            <person name="de Vos W.M."/>
            <person name="Barrangou R."/>
            <person name="Klaenhammer T.R."/>
            <person name="Caufield P.W."/>
            <person name="Cui Y."/>
            <person name="Zhang H."/>
            <person name="O'Toole P.W."/>
        </authorList>
    </citation>
    <scope>NUCLEOTIDE SEQUENCE [LARGE SCALE GENOMIC DNA]</scope>
    <source>
        <strain evidence="7 8">LMG 26013</strain>
    </source>
</reference>
<dbReference type="STRING" id="942150.IV64_GL002473"/>
<protein>
    <submittedName>
        <fullName evidence="7">Cobalt transporter</fullName>
    </submittedName>
</protein>
<dbReference type="OrthoDB" id="2236046at2"/>
<dbReference type="AlphaFoldDB" id="A0A0R2MH38"/>
<proteinExistence type="predicted"/>
<dbReference type="EMBL" id="JQCL01000057">
    <property type="protein sequence ID" value="KRO10787.1"/>
    <property type="molecule type" value="Genomic_DNA"/>
</dbReference>
<dbReference type="RefSeq" id="WP_057706181.1">
    <property type="nucleotide sequence ID" value="NZ_JQCL01000057.1"/>
</dbReference>
<dbReference type="PANTHER" id="PTHR34857:SF2">
    <property type="entry name" value="SLL0384 PROTEIN"/>
    <property type="match status" value="1"/>
</dbReference>
<sequence length="273" mass="31337">MDPKPRTELPAWLIEKSTSTKRQAARTSFLQRNQRHLRALLTRLAQPAPVIAKRRWHLAPQINLIRLLLLVFLIALINNVTLLWCLAILLGFQLLLLSPSQLRRFVKSWFVSSLVALIFVLPSYWLTGPSTLLFFGLKTSLMLANAQYYRLTTPFQDLLSGLKALHCPDVLIMTCAIAITYLRMLGQHLLLTMEALELRTVAPAKHPYRLIGAMFGNLYLKSYSYALELYAAMEARGFNGHYVRTTTPHNRWRDYLSLSPDILVLILFIFWGN</sequence>
<feature type="transmembrane region" description="Helical" evidence="6">
    <location>
        <begin position="64"/>
        <end position="97"/>
    </location>
</feature>
<evidence type="ECO:0000256" key="4">
    <source>
        <dbReference type="ARBA" id="ARBA00022989"/>
    </source>
</evidence>
<evidence type="ECO:0000256" key="5">
    <source>
        <dbReference type="ARBA" id="ARBA00023136"/>
    </source>
</evidence>
<evidence type="ECO:0000256" key="6">
    <source>
        <dbReference type="SAM" id="Phobius"/>
    </source>
</evidence>
<keyword evidence="3 6" id="KW-0812">Transmembrane</keyword>
<dbReference type="Pfam" id="PF02361">
    <property type="entry name" value="CbiQ"/>
    <property type="match status" value="1"/>
</dbReference>
<name>A0A0R2MH38_9LACO</name>
<feature type="transmembrane region" description="Helical" evidence="6">
    <location>
        <begin position="252"/>
        <end position="271"/>
    </location>
</feature>
<dbReference type="GO" id="GO:0005886">
    <property type="term" value="C:plasma membrane"/>
    <property type="evidence" value="ECO:0007669"/>
    <property type="project" value="UniProtKB-ARBA"/>
</dbReference>
<feature type="transmembrane region" description="Helical" evidence="6">
    <location>
        <begin position="109"/>
        <end position="126"/>
    </location>
</feature>
<evidence type="ECO:0000256" key="1">
    <source>
        <dbReference type="ARBA" id="ARBA00004141"/>
    </source>
</evidence>
<gene>
    <name evidence="7" type="ORF">IV64_GL002473</name>
</gene>
<dbReference type="Proteomes" id="UP000051783">
    <property type="component" value="Unassembled WGS sequence"/>
</dbReference>
<keyword evidence="8" id="KW-1185">Reference proteome</keyword>
<evidence type="ECO:0000313" key="7">
    <source>
        <dbReference type="EMBL" id="KRO10787.1"/>
    </source>
</evidence>
<dbReference type="PANTHER" id="PTHR34857">
    <property type="entry name" value="SLL0384 PROTEIN"/>
    <property type="match status" value="1"/>
</dbReference>
<evidence type="ECO:0000256" key="2">
    <source>
        <dbReference type="ARBA" id="ARBA00022475"/>
    </source>
</evidence>
<evidence type="ECO:0000256" key="3">
    <source>
        <dbReference type="ARBA" id="ARBA00022692"/>
    </source>
</evidence>
<comment type="subcellular location">
    <subcellularLocation>
        <location evidence="1">Membrane</location>
        <topology evidence="1">Multi-pass membrane protein</topology>
    </subcellularLocation>
</comment>
<keyword evidence="5 6" id="KW-0472">Membrane</keyword>
<organism evidence="7 8">
    <name type="scientific">Lactiplantibacillus xiangfangensis</name>
    <dbReference type="NCBI Taxonomy" id="942150"/>
    <lineage>
        <taxon>Bacteria</taxon>
        <taxon>Bacillati</taxon>
        <taxon>Bacillota</taxon>
        <taxon>Bacilli</taxon>
        <taxon>Lactobacillales</taxon>
        <taxon>Lactobacillaceae</taxon>
        <taxon>Lactiplantibacillus</taxon>
    </lineage>
</organism>
<accession>A0A0R2MH38</accession>
<dbReference type="CDD" id="cd16914">
    <property type="entry name" value="EcfT"/>
    <property type="match status" value="1"/>
</dbReference>
<keyword evidence="4 6" id="KW-1133">Transmembrane helix</keyword>
<dbReference type="InterPro" id="IPR003339">
    <property type="entry name" value="ABC/ECF_trnsptr_transmembrane"/>
</dbReference>
<dbReference type="PATRIC" id="fig|942150.3.peg.2581"/>